<sequence>MENLRNEIDARSVILLIKNSLYYTTVDHHKWILKHLFQPLSLKEDEHLQVLHCSNARLSSLIQAQTQRKARNLYTSENLPHDHNTREKHYRLMPHTRIISLSKKYRMVFLVDVTSSLATIDYATENIIMSEVFETLRKCLEGLAQSFVLQDLEKDQALLVEPEISIIVIAECSQFASNANLIPLLAEFPTMRVLLQGIVITQKLLPQIIAKLQIELAKFQDSLALFRQRLRRKDFAVAYVMDVAGPKTEELADVAGSGKPLFDKKDNIWKLGSSGGNLSYSLNAGLFAMDLLPNEGLPSLVIITDGVVKSNLANMSIDDDVLQRLSNKGINCNIIQVGSSQGFNPGCNFGLVPDNEILRFVAAATSGLFLYSSDCPKIAISSDNSKINNSLSPNFYHKCFLMKEFSFNKKKGVSRYPSIPGVEERAIDVPRERYVNGEDHMLEFNSYKFFPWDPKSEPPAVETILTRFQEYSLPIDVQLLIAARIRQGFTIDHVVLKAEKLHITMSRLWLPNVTIQYKIKALWAGEAKGMTRLKSPRIEINVLAYTLFALYFVNFQTAQQNNDPSHPLFSKVIRMLKFLTTIYETDDLFKKHLYFKNSKDNNKSYIHRTTENINPQSNRLENFKQFRDSLEQNHFHWAYEEIKFDYLFAPTAAYHMKVSMPQSLATERLCRKALSKIRENLITSWESFSPSNNVYVKFIDRGEKSLSTTSFCELRLDHQIGCLWNVKLAFFNMDVSHRQHARQDIINILTKVQSNEDNDYTIHICKRPLSGLLMKALNISSEGDFSVGIGLETSCHPIAQSYLRHYRRAWLTDLDEEVFFKDFRITPIQDLAFQYLCRTRIDEGYILVYEKTDKQIFYRELQYNENNPNIKFGGNQSKVCGILYQVFKDPYNGEIITELWMEPTQDIDLKDIYNSISKQIQEIDRLKISHLVTFDQIYYIAIANSKQAQQQILNPNSGNIHEKNAQLDKLPLPELFDLTALLHTSKLLTANYIIPLFKASPVYNLSYHHQIAGNVNSGKASPANSDITIRSSFFDPKSPKIHQNSLSTSNHGSPLDPNKNLSSQLDQQLHLDVYSSYRNSIAKLNWGADRDFALFHLFLEKAFSKYADGEINTEHESCKKDQLLNRIYTALSEYIDVNKITLQWTRNLQETRCFVKMIKMSDPGSFILISIPSLKIILDRLHGFFENNQNPFYLNILLFLCKRPRPLRGDDNLVNYLHHNFENIKIIKPISIGTSFRNFTSNIENYSFDPHLFVGSFEDDHKNSLSFDEATKITRGITNLFAYSFTQSIYASIIQKRCVDPSDLRKAIDTCVEVHTVDIDITGYVNVHLQAARKSLDGDEEIEVNQKFITVLGRYFEPATFIDPELQNIYFYRAPIKRANVQISQSPEKDMAPDLLGNFEEIFTCAEKPLFIRLECTFKKAAAPVLDTEFQLNKDFLLEDAHVLDTDFQLHKGYQLEDANFVKFTVSTLPTSYSCTVDGKFYDFSPKNVGTEESPVASTDGTTATLHIICLTLPPFNEETVDLSSGFKDIQIDRYSSQFEQDKTSSNFKFVLSQDKIEALEETQSRIEWLLNEEILHGLLKSHPFDRTLLKYVQMQLESNNQFLDYPTAINMPLSFVRRKKGQEKFLQEFQKADMSPYLLNQVEDCFYLSESAEVGESSSELTRTLPDTSMDSNPINEDVLEHSPLNNDLSQIESNDTVSSSTQNENISYNDSEYTYNGGDELCGGLGISFGSPDTTIPNTAQKIFNSLDKRNSLVNQKFWLLLVPQEFNIVIFYYSKIVTAAERNEIIKYVQNCIEKVLKRVNQLVLLNELQETHRCSKYLVAPPEKTAESISSSSSEESDTVSGAQTTGMDASVGSFATLNQFKPGQFECPLVFRQTFLLHRRLRPNHALNSITSTVLDPFAITNRKHMFVIPKGDYIVYLKLSEIGVPTVQEFENTIEDSNTRCGYSPYIHSSFIGVNSNSQEIYSTTPIIGSDDNRRSPSNKSASPRTSNTVSPSSRKTGTAQSRISSETRELLMEVYGVDLPGREITEELVNLLDNKLTNTVTLNVISSFLARTRNAKPTSADVDFILPVLKAPTLKRMLKIPGSVKNLYALLFFFKQNLSSYLTVLNGPDVINTLHRHHIVKYGMEILKNWNVESGRKTMSSAIDIYLGEFAFYYNCVQARVQSFEIAIGQGISGICLTLMNQNGRPVFEISPSDSIIDDVESSKNDGNAEMIKIVKALFDDLDHIRLDPSTRNTSFNGSNESSYSILVEMWSQGNLNSDTLMDKIERSFKQTLCDYFIELSIIKGLSHDTSLEQKSLNLDSNQSASTIQHNSTTHLELHIQKTFIEPSLMILKQSAEIENPAIKSLEMAADMPFWIMDDFLREIYEVLSEVHNNFFPIILRRTTPLPDLCVTDVQNLYEIYHPSKTFEKRDITSASYSNQYFLISGIKELCMRYGSSIKLSEDRRGSLGSDFSISRRSSIEDFSQITDANEKIGSSYRKQKSFSEDSVMFYASGTPPMTSFEHNNAQISSDMGRSCFLIMSIDGFTMSVYTYNLQKHYSEQIFTSLKNISNWHNDRMQLLNNILHQKMGLFYHIDSISNNQIPPTYTQFPSTPHTPRIAPSPMPGSSALFNNTQKPPHVENLLKIQQQQQHTLSISSPMATQTSPRSGIIAQNIADLSYINSLIRERFPQRPANDSRSSSSEETKRTTSNQIDIRHDSASTAVNNSELEKITNNVPSISILELNEVLKDAFVETRVDSIDGNERDALLRHGPPFMKTCIRQVKVSQAHENAFKVYKKWVKRYQEGEDTTEIHTIARSDLAIIFRTSRILHFCRTPLLFGGTPTNRIQIESILSQHKQQRLNILSWYQTMIETFLKKYASYLETIGMQIVIFGKSDSSLVDDGNKGFPSFTSKFLISENTTIDCPAIFLLKALQGGSIMCEVRIQGGFVCVTLYTLNRGYGRSRVAAPGFDIIEGDRNSLKIFTEECGRFKKLIHVNSFVYDFHLNYIKYILESQKNVSAPFSILEFIKAFINVYSRPASYAENRIYYDTFEKMSSSKELFSYIAKNPQRYGFFGITFENEPIACYKNDFDQHQFHEHKEGLTPFGKQHIFIFTHADQPPQPEKLVLEYFIIVLNQDDNSSKVTPTQDPSQRIDHEEDRFNHIKYARKILDSIVTKAIEFDRRDTLWRQLYNIKPGSMAGQMSCEDFLELTQRWRARELITINPDFKQILELSLDWFDVLNFLSTYYRNDARVLHENSRRHLLIFNPHNHDLLIQFVFNEENRELIVNTVCLEAIPNFEGFELEFAGDISRTICYMVWEKMASR</sequence>
<name>A0A9N8ZTA0_9GLOM</name>
<feature type="region of interest" description="Disordered" evidence="1">
    <location>
        <begin position="1829"/>
        <end position="1848"/>
    </location>
</feature>
<dbReference type="PANTHER" id="PTHR14918">
    <property type="entry name" value="KICSTOR COMPLEX PROTEIN SZT2"/>
    <property type="match status" value="1"/>
</dbReference>
<feature type="region of interest" description="Disordered" evidence="1">
    <location>
        <begin position="1039"/>
        <end position="1061"/>
    </location>
</feature>
<accession>A0A9N8ZTA0</accession>
<evidence type="ECO:0000313" key="3">
    <source>
        <dbReference type="Proteomes" id="UP000789508"/>
    </source>
</evidence>
<comment type="caution">
    <text evidence="2">The sequence shown here is derived from an EMBL/GenBank/DDBJ whole genome shotgun (WGS) entry which is preliminary data.</text>
</comment>
<dbReference type="OrthoDB" id="43547at2759"/>
<gene>
    <name evidence="2" type="ORF">ALEPTO_LOCUS3728</name>
</gene>
<evidence type="ECO:0000313" key="2">
    <source>
        <dbReference type="EMBL" id="CAG8506046.1"/>
    </source>
</evidence>
<proteinExistence type="predicted"/>
<organism evidence="2 3">
    <name type="scientific">Ambispora leptoticha</name>
    <dbReference type="NCBI Taxonomy" id="144679"/>
    <lineage>
        <taxon>Eukaryota</taxon>
        <taxon>Fungi</taxon>
        <taxon>Fungi incertae sedis</taxon>
        <taxon>Mucoromycota</taxon>
        <taxon>Glomeromycotina</taxon>
        <taxon>Glomeromycetes</taxon>
        <taxon>Archaeosporales</taxon>
        <taxon>Ambisporaceae</taxon>
        <taxon>Ambispora</taxon>
    </lineage>
</organism>
<feature type="region of interest" description="Disordered" evidence="1">
    <location>
        <begin position="2675"/>
        <end position="2708"/>
    </location>
</feature>
<dbReference type="InterPro" id="IPR033228">
    <property type="entry name" value="SZT2"/>
</dbReference>
<dbReference type="EMBL" id="CAJVPS010000743">
    <property type="protein sequence ID" value="CAG8506046.1"/>
    <property type="molecule type" value="Genomic_DNA"/>
</dbReference>
<dbReference type="Proteomes" id="UP000789508">
    <property type="component" value="Unassembled WGS sequence"/>
</dbReference>
<reference evidence="2" key="1">
    <citation type="submission" date="2021-06" db="EMBL/GenBank/DDBJ databases">
        <authorList>
            <person name="Kallberg Y."/>
            <person name="Tangrot J."/>
            <person name="Rosling A."/>
        </authorList>
    </citation>
    <scope>NUCLEOTIDE SEQUENCE</scope>
    <source>
        <strain evidence="2">FL130A</strain>
    </source>
</reference>
<dbReference type="PANTHER" id="PTHR14918:SF3">
    <property type="entry name" value="KICSTOR COMPLEX PROTEIN SZT2"/>
    <property type="match status" value="1"/>
</dbReference>
<evidence type="ECO:0000256" key="1">
    <source>
        <dbReference type="SAM" id="MobiDB-lite"/>
    </source>
</evidence>
<feature type="compositionally biased region" description="Polar residues" evidence="1">
    <location>
        <begin position="1982"/>
        <end position="2011"/>
    </location>
</feature>
<feature type="region of interest" description="Disordered" evidence="1">
    <location>
        <begin position="1970"/>
        <end position="2011"/>
    </location>
</feature>
<protein>
    <submittedName>
        <fullName evidence="2">8847_t:CDS:1</fullName>
    </submittedName>
</protein>
<feature type="compositionally biased region" description="Polar residues" evidence="1">
    <location>
        <begin position="1041"/>
        <end position="1052"/>
    </location>
</feature>
<dbReference type="GO" id="GO:0005777">
    <property type="term" value="C:peroxisome"/>
    <property type="evidence" value="ECO:0007669"/>
    <property type="project" value="InterPro"/>
</dbReference>
<keyword evidence="3" id="KW-1185">Reference proteome</keyword>